<dbReference type="PANTHER" id="PTHR30151">
    <property type="entry name" value="ALKANE SULFONATE ABC TRANSPORTER-RELATED, MEMBRANE SUBUNIT"/>
    <property type="match status" value="1"/>
</dbReference>
<dbReference type="OrthoDB" id="9804353at2"/>
<evidence type="ECO:0000256" key="2">
    <source>
        <dbReference type="ARBA" id="ARBA00022448"/>
    </source>
</evidence>
<dbReference type="EMBL" id="VNHS01000012">
    <property type="protein sequence ID" value="TYP70224.1"/>
    <property type="molecule type" value="Genomic_DNA"/>
</dbReference>
<proteinExistence type="inferred from homology"/>
<dbReference type="Proteomes" id="UP000323257">
    <property type="component" value="Unassembled WGS sequence"/>
</dbReference>
<accession>A0A5S5BTE6</accession>
<evidence type="ECO:0000259" key="8">
    <source>
        <dbReference type="PROSITE" id="PS50928"/>
    </source>
</evidence>
<feature type="transmembrane region" description="Helical" evidence="7">
    <location>
        <begin position="95"/>
        <end position="117"/>
    </location>
</feature>
<dbReference type="RefSeq" id="WP_148932573.1">
    <property type="nucleotide sequence ID" value="NZ_VNHS01000012.1"/>
</dbReference>
<evidence type="ECO:0000256" key="3">
    <source>
        <dbReference type="ARBA" id="ARBA00022475"/>
    </source>
</evidence>
<dbReference type="CDD" id="cd06261">
    <property type="entry name" value="TM_PBP2"/>
    <property type="match status" value="1"/>
</dbReference>
<dbReference type="FunFam" id="1.10.3720.10:FF:000003">
    <property type="entry name" value="Aliphatic sulfonate ABC transporter permease"/>
    <property type="match status" value="1"/>
</dbReference>
<name>A0A5S5BTE6_9BACL</name>
<comment type="subcellular location">
    <subcellularLocation>
        <location evidence="1 7">Cell membrane</location>
        <topology evidence="1 7">Multi-pass membrane protein</topology>
    </subcellularLocation>
</comment>
<feature type="transmembrane region" description="Helical" evidence="7">
    <location>
        <begin position="218"/>
        <end position="237"/>
    </location>
</feature>
<protein>
    <submittedName>
        <fullName evidence="9">NitT/TauT family transport system permease protein</fullName>
    </submittedName>
</protein>
<comment type="caution">
    <text evidence="9">The sequence shown here is derived from an EMBL/GenBank/DDBJ whole genome shotgun (WGS) entry which is preliminary data.</text>
</comment>
<evidence type="ECO:0000256" key="4">
    <source>
        <dbReference type="ARBA" id="ARBA00022692"/>
    </source>
</evidence>
<dbReference type="GO" id="GO:0005886">
    <property type="term" value="C:plasma membrane"/>
    <property type="evidence" value="ECO:0007669"/>
    <property type="project" value="UniProtKB-SubCell"/>
</dbReference>
<dbReference type="PROSITE" id="PS50928">
    <property type="entry name" value="ABC_TM1"/>
    <property type="match status" value="1"/>
</dbReference>
<dbReference type="SUPFAM" id="SSF161098">
    <property type="entry name" value="MetI-like"/>
    <property type="match status" value="1"/>
</dbReference>
<keyword evidence="5 7" id="KW-1133">Transmembrane helix</keyword>
<evidence type="ECO:0000256" key="6">
    <source>
        <dbReference type="ARBA" id="ARBA00023136"/>
    </source>
</evidence>
<gene>
    <name evidence="9" type="ORF">BCM02_112204</name>
</gene>
<dbReference type="AlphaFoldDB" id="A0A5S5BTE6"/>
<feature type="transmembrane region" description="Helical" evidence="7">
    <location>
        <begin position="61"/>
        <end position="83"/>
    </location>
</feature>
<feature type="transmembrane region" description="Helical" evidence="7">
    <location>
        <begin position="166"/>
        <end position="191"/>
    </location>
</feature>
<dbReference type="PANTHER" id="PTHR30151:SF0">
    <property type="entry name" value="ABC TRANSPORTER PERMEASE PROTEIN MJ0413-RELATED"/>
    <property type="match status" value="1"/>
</dbReference>
<feature type="transmembrane region" description="Helical" evidence="7">
    <location>
        <begin position="123"/>
        <end position="145"/>
    </location>
</feature>
<dbReference type="Pfam" id="PF00528">
    <property type="entry name" value="BPD_transp_1"/>
    <property type="match status" value="1"/>
</dbReference>
<evidence type="ECO:0000313" key="10">
    <source>
        <dbReference type="Proteomes" id="UP000323257"/>
    </source>
</evidence>
<organism evidence="9 10">
    <name type="scientific">Paenibacillus methanolicus</name>
    <dbReference type="NCBI Taxonomy" id="582686"/>
    <lineage>
        <taxon>Bacteria</taxon>
        <taxon>Bacillati</taxon>
        <taxon>Bacillota</taxon>
        <taxon>Bacilli</taxon>
        <taxon>Bacillales</taxon>
        <taxon>Paenibacillaceae</taxon>
        <taxon>Paenibacillus</taxon>
    </lineage>
</organism>
<keyword evidence="3" id="KW-1003">Cell membrane</keyword>
<keyword evidence="6 7" id="KW-0472">Membrane</keyword>
<comment type="similarity">
    <text evidence="7">Belongs to the binding-protein-dependent transport system permease family.</text>
</comment>
<dbReference type="GO" id="GO:0042918">
    <property type="term" value="P:alkanesulfonate transmembrane transport"/>
    <property type="evidence" value="ECO:0007669"/>
    <property type="project" value="UniProtKB-ARBA"/>
</dbReference>
<reference evidence="9 10" key="1">
    <citation type="submission" date="2019-07" db="EMBL/GenBank/DDBJ databases">
        <title>Genomic Encyclopedia of Type Strains, Phase III (KMG-III): the genomes of soil and plant-associated and newly described type strains.</title>
        <authorList>
            <person name="Whitman W."/>
        </authorList>
    </citation>
    <scope>NUCLEOTIDE SEQUENCE [LARGE SCALE GENOMIC DNA]</scope>
    <source>
        <strain evidence="9 10">BL24</strain>
    </source>
</reference>
<keyword evidence="4 7" id="KW-0812">Transmembrane</keyword>
<dbReference type="InterPro" id="IPR000515">
    <property type="entry name" value="MetI-like"/>
</dbReference>
<sequence>MSRGKRILQYGVLPWVAALIVWQLAAWASEPDFLPGPYLTLQGAIELSKDGSLFTYILYSFYRVFTGWLIGSLIAIPVGLAMGRIRFVRALAEPILNFVRFIPALAFVTLFMLWFGIGEQSKIILVMYGTIFTVIINTMTGVLAVEEDKIRSARSMGATERQIMRHVIVPATIPYIFTGVRLAMSTSYMAILGAEMMAANEGVGFLIWNARLYFKTDWIFVGVIALGLMGFATDRLLGFVGRKLLYRYGIVFTGSLTRKA</sequence>
<feature type="transmembrane region" description="Helical" evidence="7">
    <location>
        <begin position="7"/>
        <end position="28"/>
    </location>
</feature>
<evidence type="ECO:0000256" key="7">
    <source>
        <dbReference type="RuleBase" id="RU363032"/>
    </source>
</evidence>
<dbReference type="Gene3D" id="1.10.3720.10">
    <property type="entry name" value="MetI-like"/>
    <property type="match status" value="1"/>
</dbReference>
<evidence type="ECO:0000256" key="1">
    <source>
        <dbReference type="ARBA" id="ARBA00004651"/>
    </source>
</evidence>
<evidence type="ECO:0000256" key="5">
    <source>
        <dbReference type="ARBA" id="ARBA00022989"/>
    </source>
</evidence>
<evidence type="ECO:0000313" key="9">
    <source>
        <dbReference type="EMBL" id="TYP70224.1"/>
    </source>
</evidence>
<keyword evidence="2 7" id="KW-0813">Transport</keyword>
<keyword evidence="10" id="KW-1185">Reference proteome</keyword>
<dbReference type="InterPro" id="IPR035906">
    <property type="entry name" value="MetI-like_sf"/>
</dbReference>
<feature type="domain" description="ABC transmembrane type-1" evidence="8">
    <location>
        <begin position="57"/>
        <end position="241"/>
    </location>
</feature>